<keyword evidence="14" id="KW-1185">Reference proteome</keyword>
<dbReference type="Gene3D" id="3.20.20.370">
    <property type="entry name" value="Glycoside hydrolase/deacetylase"/>
    <property type="match status" value="1"/>
</dbReference>
<feature type="disulfide bond" evidence="8">
    <location>
        <begin position="415"/>
        <end position="429"/>
    </location>
</feature>
<dbReference type="InterPro" id="IPR036861">
    <property type="entry name" value="Endochitinase-like_sf"/>
</dbReference>
<dbReference type="SUPFAM" id="SSF88713">
    <property type="entry name" value="Glycoside hydrolase/deacetylase"/>
    <property type="match status" value="1"/>
</dbReference>
<keyword evidence="6" id="KW-0119">Carbohydrate metabolism</keyword>
<evidence type="ECO:0000256" key="8">
    <source>
        <dbReference type="PROSITE-ProRule" id="PRU00261"/>
    </source>
</evidence>
<keyword evidence="7" id="KW-0170">Cobalt</keyword>
<dbReference type="GO" id="GO:0016810">
    <property type="term" value="F:hydrolase activity, acting on carbon-nitrogen (but not peptide) bonds"/>
    <property type="evidence" value="ECO:0007669"/>
    <property type="project" value="InterPro"/>
</dbReference>
<dbReference type="SUPFAM" id="SSF57016">
    <property type="entry name" value="Plant lectins/antimicrobial peptides"/>
    <property type="match status" value="2"/>
</dbReference>
<feature type="domain" description="Chitin-binding type-1" evidence="11">
    <location>
        <begin position="77"/>
        <end position="121"/>
    </location>
</feature>
<dbReference type="CDD" id="cd10951">
    <property type="entry name" value="CE4_ClCDA_like"/>
    <property type="match status" value="1"/>
</dbReference>
<proteinExistence type="predicted"/>
<dbReference type="InterPro" id="IPR002509">
    <property type="entry name" value="NODB_dom"/>
</dbReference>
<evidence type="ECO:0000256" key="3">
    <source>
        <dbReference type="ARBA" id="ARBA00022723"/>
    </source>
</evidence>
<feature type="region of interest" description="Disordered" evidence="9">
    <location>
        <begin position="450"/>
        <end position="483"/>
    </location>
</feature>
<keyword evidence="8" id="KW-1015">Disulfide bond</keyword>
<dbReference type="InterPro" id="IPR018371">
    <property type="entry name" value="Chitin-binding_1_CS"/>
</dbReference>
<feature type="region of interest" description="Disordered" evidence="9">
    <location>
        <begin position="366"/>
        <end position="395"/>
    </location>
</feature>
<dbReference type="PANTHER" id="PTHR46471">
    <property type="entry name" value="CHITIN DEACETYLASE"/>
    <property type="match status" value="1"/>
</dbReference>
<accession>A0AAN6WXA6</accession>
<evidence type="ECO:0000256" key="10">
    <source>
        <dbReference type="SAM" id="SignalP"/>
    </source>
</evidence>
<comment type="cofactor">
    <cofactor evidence="1">
        <name>Co(2+)</name>
        <dbReference type="ChEBI" id="CHEBI:48828"/>
    </cofactor>
</comment>
<gene>
    <name evidence="13" type="ORF">QBC35DRAFT_378731</name>
</gene>
<name>A0AAN6WXA6_9PEZI</name>
<evidence type="ECO:0000259" key="11">
    <source>
        <dbReference type="PROSITE" id="PS50941"/>
    </source>
</evidence>
<evidence type="ECO:0000256" key="1">
    <source>
        <dbReference type="ARBA" id="ARBA00001941"/>
    </source>
</evidence>
<evidence type="ECO:0008006" key="15">
    <source>
        <dbReference type="Google" id="ProtNLM"/>
    </source>
</evidence>
<feature type="region of interest" description="Disordered" evidence="9">
    <location>
        <begin position="46"/>
        <end position="84"/>
    </location>
</feature>
<sequence>MKLSSALLTASLGLVFAHGDHDGQHVPKILGGRKFLSELAARQNLTPGHQPIVGPRYSTSSSKRETHGVQKRQGNTSGKCGGSSGSCAAGYCCSAEGWCGKGKDYCSAPDCQINYGPACDGNQKPSGVDTSGVARPKLGKVLYGGNGIYDCINAGDIALTFDDGPYLYTNDLLDKLASYGARATFFITGTNIGKGMINDPSTPYPAIIKRMHAEGHQVASHTWSHQNASQLTNTQFTNQMVWNEIAINSILGFFPTYMRPPYSICAKECQTILATLGYHTTYFNLDTAGYLNDNAKTIQTSKNIWDEAIRDSDPEVDSFLQIEHDIHSQIVYNLTDYILTSLYSSGYNAVTVGECLGDPKENWYRAGPGGSVPSPSPTRATAITSTTAPPAPTKTSTDGVCGNGVTCAGTRWGACCSKNGFCGVGDEYCAYSSGCQPLYGRCDGTPVVVSSSSSSAARPTSSSTTSSRRSSTSTTAPRSSTSTVSIRTTVVRSSCELPPSLSLFHELQLTQFSATSTKSTPTPTPVGPAISVNGDCGPDVDQTCTGSRFGTCCGPSNRCSSNTIACLAILGCQAEYGKCI</sequence>
<reference evidence="13" key="2">
    <citation type="submission" date="2023-05" db="EMBL/GenBank/DDBJ databases">
        <authorList>
            <consortium name="Lawrence Berkeley National Laboratory"/>
            <person name="Steindorff A."/>
            <person name="Hensen N."/>
            <person name="Bonometti L."/>
            <person name="Westerberg I."/>
            <person name="Brannstrom I.O."/>
            <person name="Guillou S."/>
            <person name="Cros-Aarteil S."/>
            <person name="Calhoun S."/>
            <person name="Haridas S."/>
            <person name="Kuo A."/>
            <person name="Mondo S."/>
            <person name="Pangilinan J."/>
            <person name="Riley R."/>
            <person name="Labutti K."/>
            <person name="Andreopoulos B."/>
            <person name="Lipzen A."/>
            <person name="Chen C."/>
            <person name="Yanf M."/>
            <person name="Daum C."/>
            <person name="Ng V."/>
            <person name="Clum A."/>
            <person name="Ohm R."/>
            <person name="Martin F."/>
            <person name="Silar P."/>
            <person name="Natvig D."/>
            <person name="Lalanne C."/>
            <person name="Gautier V."/>
            <person name="Ament-Velasquez S.L."/>
            <person name="Kruys A."/>
            <person name="Hutchinson M.I."/>
            <person name="Powell A.J."/>
            <person name="Barry K."/>
            <person name="Miller A.N."/>
            <person name="Grigoriev I.V."/>
            <person name="Debuchy R."/>
            <person name="Gladieux P."/>
            <person name="Thoren M.H."/>
            <person name="Johannesson H."/>
        </authorList>
    </citation>
    <scope>NUCLEOTIDE SEQUENCE</scope>
    <source>
        <strain evidence="13">PSN309</strain>
    </source>
</reference>
<dbReference type="EMBL" id="MU864369">
    <property type="protein sequence ID" value="KAK4190098.1"/>
    <property type="molecule type" value="Genomic_DNA"/>
</dbReference>
<dbReference type="GO" id="GO:0005975">
    <property type="term" value="P:carbohydrate metabolic process"/>
    <property type="evidence" value="ECO:0007669"/>
    <property type="project" value="InterPro"/>
</dbReference>
<protein>
    <recommendedName>
        <fullName evidence="15">Carbohydrate Esterase Family 4</fullName>
    </recommendedName>
</protein>
<evidence type="ECO:0000313" key="13">
    <source>
        <dbReference type="EMBL" id="KAK4190098.1"/>
    </source>
</evidence>
<dbReference type="PROSITE" id="PS51677">
    <property type="entry name" value="NODB"/>
    <property type="match status" value="1"/>
</dbReference>
<feature type="compositionally biased region" description="Low complexity" evidence="9">
    <location>
        <begin position="371"/>
        <end position="395"/>
    </location>
</feature>
<dbReference type="InterPro" id="IPR011330">
    <property type="entry name" value="Glyco_hydro/deAcase_b/a-brl"/>
</dbReference>
<evidence type="ECO:0000256" key="7">
    <source>
        <dbReference type="ARBA" id="ARBA00023285"/>
    </source>
</evidence>
<evidence type="ECO:0000256" key="5">
    <source>
        <dbReference type="ARBA" id="ARBA00022801"/>
    </source>
</evidence>
<evidence type="ECO:0000256" key="2">
    <source>
        <dbReference type="ARBA" id="ARBA00022669"/>
    </source>
</evidence>
<keyword evidence="4 10" id="KW-0732">Signal</keyword>
<dbReference type="CDD" id="cd11618">
    <property type="entry name" value="ChtBD1_1"/>
    <property type="match status" value="1"/>
</dbReference>
<comment type="caution">
    <text evidence="13">The sequence shown here is derived from an EMBL/GenBank/DDBJ whole genome shotgun (WGS) entry which is preliminary data.</text>
</comment>
<dbReference type="PROSITE" id="PS00026">
    <property type="entry name" value="CHIT_BIND_I_1"/>
    <property type="match status" value="1"/>
</dbReference>
<feature type="domain" description="Chitin-binding type-1" evidence="11">
    <location>
        <begin position="398"/>
        <end position="444"/>
    </location>
</feature>
<feature type="disulfide bond" evidence="8">
    <location>
        <begin position="401"/>
        <end position="416"/>
    </location>
</feature>
<dbReference type="Proteomes" id="UP001302126">
    <property type="component" value="Unassembled WGS sequence"/>
</dbReference>
<dbReference type="Pfam" id="PF01522">
    <property type="entry name" value="Polysacc_deac_1"/>
    <property type="match status" value="1"/>
</dbReference>
<feature type="disulfide bond" evidence="8">
    <location>
        <begin position="87"/>
        <end position="99"/>
    </location>
</feature>
<dbReference type="InterPro" id="IPR001002">
    <property type="entry name" value="Chitin-bd_1"/>
</dbReference>
<keyword evidence="5" id="KW-0378">Hydrolase</keyword>
<evidence type="ECO:0000256" key="4">
    <source>
        <dbReference type="ARBA" id="ARBA00022729"/>
    </source>
</evidence>
<keyword evidence="2 8" id="KW-0147">Chitin-binding</keyword>
<evidence type="ECO:0000256" key="6">
    <source>
        <dbReference type="ARBA" id="ARBA00023277"/>
    </source>
</evidence>
<keyword evidence="3" id="KW-0479">Metal-binding</keyword>
<dbReference type="GO" id="GO:0046872">
    <property type="term" value="F:metal ion binding"/>
    <property type="evidence" value="ECO:0007669"/>
    <property type="project" value="UniProtKB-KW"/>
</dbReference>
<dbReference type="SMART" id="SM00270">
    <property type="entry name" value="ChtBD1"/>
    <property type="match status" value="2"/>
</dbReference>
<feature type="signal peptide" evidence="10">
    <location>
        <begin position="1"/>
        <end position="19"/>
    </location>
</feature>
<organism evidence="13 14">
    <name type="scientific">Podospora australis</name>
    <dbReference type="NCBI Taxonomy" id="1536484"/>
    <lineage>
        <taxon>Eukaryota</taxon>
        <taxon>Fungi</taxon>
        <taxon>Dikarya</taxon>
        <taxon>Ascomycota</taxon>
        <taxon>Pezizomycotina</taxon>
        <taxon>Sordariomycetes</taxon>
        <taxon>Sordariomycetidae</taxon>
        <taxon>Sordariales</taxon>
        <taxon>Podosporaceae</taxon>
        <taxon>Podospora</taxon>
    </lineage>
</organism>
<evidence type="ECO:0000259" key="12">
    <source>
        <dbReference type="PROSITE" id="PS51677"/>
    </source>
</evidence>
<dbReference type="AlphaFoldDB" id="A0AAN6WXA6"/>
<evidence type="ECO:0000313" key="14">
    <source>
        <dbReference type="Proteomes" id="UP001302126"/>
    </source>
</evidence>
<dbReference type="GO" id="GO:0008061">
    <property type="term" value="F:chitin binding"/>
    <property type="evidence" value="ECO:0007669"/>
    <property type="project" value="UniProtKB-UniRule"/>
</dbReference>
<feature type="disulfide bond" evidence="8">
    <location>
        <begin position="92"/>
        <end position="106"/>
    </location>
</feature>
<dbReference type="Gene3D" id="3.30.60.10">
    <property type="entry name" value="Endochitinase-like"/>
    <property type="match status" value="2"/>
</dbReference>
<comment type="caution">
    <text evidence="8">Lacks conserved residue(s) required for the propagation of feature annotation.</text>
</comment>
<evidence type="ECO:0000256" key="9">
    <source>
        <dbReference type="SAM" id="MobiDB-lite"/>
    </source>
</evidence>
<feature type="chain" id="PRO_5042888833" description="Carbohydrate Esterase Family 4" evidence="10">
    <location>
        <begin position="20"/>
        <end position="580"/>
    </location>
</feature>
<dbReference type="PROSITE" id="PS50941">
    <property type="entry name" value="CHIT_BIND_I_2"/>
    <property type="match status" value="2"/>
</dbReference>
<reference evidence="13" key="1">
    <citation type="journal article" date="2023" name="Mol. Phylogenet. Evol.">
        <title>Genome-scale phylogeny and comparative genomics of the fungal order Sordariales.</title>
        <authorList>
            <person name="Hensen N."/>
            <person name="Bonometti L."/>
            <person name="Westerberg I."/>
            <person name="Brannstrom I.O."/>
            <person name="Guillou S."/>
            <person name="Cros-Aarteil S."/>
            <person name="Calhoun S."/>
            <person name="Haridas S."/>
            <person name="Kuo A."/>
            <person name="Mondo S."/>
            <person name="Pangilinan J."/>
            <person name="Riley R."/>
            <person name="LaButti K."/>
            <person name="Andreopoulos B."/>
            <person name="Lipzen A."/>
            <person name="Chen C."/>
            <person name="Yan M."/>
            <person name="Daum C."/>
            <person name="Ng V."/>
            <person name="Clum A."/>
            <person name="Steindorff A."/>
            <person name="Ohm R.A."/>
            <person name="Martin F."/>
            <person name="Silar P."/>
            <person name="Natvig D.O."/>
            <person name="Lalanne C."/>
            <person name="Gautier V."/>
            <person name="Ament-Velasquez S.L."/>
            <person name="Kruys A."/>
            <person name="Hutchinson M.I."/>
            <person name="Powell A.J."/>
            <person name="Barry K."/>
            <person name="Miller A.N."/>
            <person name="Grigoriev I.V."/>
            <person name="Debuchy R."/>
            <person name="Gladieux P."/>
            <person name="Hiltunen Thoren M."/>
            <person name="Johannesson H."/>
        </authorList>
    </citation>
    <scope>NUCLEOTIDE SEQUENCE</scope>
    <source>
        <strain evidence="13">PSN309</strain>
    </source>
</reference>
<feature type="domain" description="NodB homology" evidence="12">
    <location>
        <begin position="155"/>
        <end position="350"/>
    </location>
</feature>
<dbReference type="PANTHER" id="PTHR46471:SF2">
    <property type="entry name" value="CHITIN DEACETYLASE-RELATED"/>
    <property type="match status" value="1"/>
</dbReference>